<keyword evidence="2" id="KW-1185">Reference proteome</keyword>
<dbReference type="EMBL" id="KN831955">
    <property type="protein sequence ID" value="KIO09292.1"/>
    <property type="molecule type" value="Genomic_DNA"/>
</dbReference>
<dbReference type="Proteomes" id="UP000054217">
    <property type="component" value="Unassembled WGS sequence"/>
</dbReference>
<evidence type="ECO:0000313" key="2">
    <source>
        <dbReference type="Proteomes" id="UP000054217"/>
    </source>
</evidence>
<dbReference type="InParanoid" id="A0A0C3KI60"/>
<evidence type="ECO:0000313" key="1">
    <source>
        <dbReference type="EMBL" id="KIO09292.1"/>
    </source>
</evidence>
<reference evidence="1 2" key="1">
    <citation type="submission" date="2014-04" db="EMBL/GenBank/DDBJ databases">
        <authorList>
            <consortium name="DOE Joint Genome Institute"/>
            <person name="Kuo A."/>
            <person name="Kohler A."/>
            <person name="Costa M.D."/>
            <person name="Nagy L.G."/>
            <person name="Floudas D."/>
            <person name="Copeland A."/>
            <person name="Barry K.W."/>
            <person name="Cichocki N."/>
            <person name="Veneault-Fourrey C."/>
            <person name="LaButti K."/>
            <person name="Lindquist E.A."/>
            <person name="Lipzen A."/>
            <person name="Lundell T."/>
            <person name="Morin E."/>
            <person name="Murat C."/>
            <person name="Sun H."/>
            <person name="Tunlid A."/>
            <person name="Henrissat B."/>
            <person name="Grigoriev I.V."/>
            <person name="Hibbett D.S."/>
            <person name="Martin F."/>
            <person name="Nordberg H.P."/>
            <person name="Cantor M.N."/>
            <person name="Hua S.X."/>
        </authorList>
    </citation>
    <scope>NUCLEOTIDE SEQUENCE [LARGE SCALE GENOMIC DNA]</scope>
    <source>
        <strain evidence="1 2">Marx 270</strain>
    </source>
</reference>
<gene>
    <name evidence="1" type="ORF">M404DRAFT_996887</name>
</gene>
<protein>
    <submittedName>
        <fullName evidence="1">Uncharacterized protein</fullName>
    </submittedName>
</protein>
<sequence length="85" mass="9097">MWLWRTKCVGFASPLDAARTRSRVSDAPQVLELLGQSPSVTNATAILYVCLIPRCEAAVRAGNWLCPLPETGLVGEPPGTAYANP</sequence>
<accession>A0A0C3KI60</accession>
<proteinExistence type="predicted"/>
<organism evidence="1 2">
    <name type="scientific">Pisolithus tinctorius Marx 270</name>
    <dbReference type="NCBI Taxonomy" id="870435"/>
    <lineage>
        <taxon>Eukaryota</taxon>
        <taxon>Fungi</taxon>
        <taxon>Dikarya</taxon>
        <taxon>Basidiomycota</taxon>
        <taxon>Agaricomycotina</taxon>
        <taxon>Agaricomycetes</taxon>
        <taxon>Agaricomycetidae</taxon>
        <taxon>Boletales</taxon>
        <taxon>Sclerodermatineae</taxon>
        <taxon>Pisolithaceae</taxon>
        <taxon>Pisolithus</taxon>
    </lineage>
</organism>
<dbReference type="AlphaFoldDB" id="A0A0C3KI60"/>
<name>A0A0C3KI60_PISTI</name>
<reference evidence="2" key="2">
    <citation type="submission" date="2015-01" db="EMBL/GenBank/DDBJ databases">
        <title>Evolutionary Origins and Diversification of the Mycorrhizal Mutualists.</title>
        <authorList>
            <consortium name="DOE Joint Genome Institute"/>
            <consortium name="Mycorrhizal Genomics Consortium"/>
            <person name="Kohler A."/>
            <person name="Kuo A."/>
            <person name="Nagy L.G."/>
            <person name="Floudas D."/>
            <person name="Copeland A."/>
            <person name="Barry K.W."/>
            <person name="Cichocki N."/>
            <person name="Veneault-Fourrey C."/>
            <person name="LaButti K."/>
            <person name="Lindquist E.A."/>
            <person name="Lipzen A."/>
            <person name="Lundell T."/>
            <person name="Morin E."/>
            <person name="Murat C."/>
            <person name="Riley R."/>
            <person name="Ohm R."/>
            <person name="Sun H."/>
            <person name="Tunlid A."/>
            <person name="Henrissat B."/>
            <person name="Grigoriev I.V."/>
            <person name="Hibbett D.S."/>
            <person name="Martin F."/>
        </authorList>
    </citation>
    <scope>NUCLEOTIDE SEQUENCE [LARGE SCALE GENOMIC DNA]</scope>
    <source>
        <strain evidence="2">Marx 270</strain>
    </source>
</reference>
<dbReference type="HOGENOM" id="CLU_2513535_0_0_1"/>